<keyword evidence="5" id="KW-1185">Reference proteome</keyword>
<accession>A0A326RPK6</accession>
<dbReference type="OrthoDB" id="9808367at2"/>
<dbReference type="InterPro" id="IPR023696">
    <property type="entry name" value="Ureohydrolase_dom_sf"/>
</dbReference>
<proteinExistence type="inferred from homology"/>
<comment type="similarity">
    <text evidence="1">Belongs to the histone deacetylase family.</text>
</comment>
<dbReference type="GO" id="GO:0004407">
    <property type="term" value="F:histone deacetylase activity"/>
    <property type="evidence" value="ECO:0007669"/>
    <property type="project" value="InterPro"/>
</dbReference>
<evidence type="ECO:0000259" key="3">
    <source>
        <dbReference type="Pfam" id="PF00850"/>
    </source>
</evidence>
<dbReference type="Gene3D" id="3.40.800.20">
    <property type="entry name" value="Histone deacetylase domain"/>
    <property type="match status" value="1"/>
</dbReference>
<sequence length="300" mass="33829">MLKISWSPKYAHSLPEGHRFPMEKYTLLPEQLLYEGTVSPQNFFEPSPIDPKWILNTHSESYFDKLQHLELSKSEIRATGFPLSKELVEREILIAGGSVQAALFALEYGIGMNIAGGTHHAFSDRGEGFCLLNDIAITANFLIENQLATRVLVVDLDVHQGNGTAELFRGRKDVFTFSMHGEKNYPHRKETSHLDIGLPDGTSDPSYLQILEKELSKILDSFYPDFVIYQSGVDVLATDQLGRLGMSIEGVRTRDRMILNFAKQIKSPIMCCMGGGYSKHLRDIIDGHAQLYRLAQDLYF</sequence>
<dbReference type="RefSeq" id="WP_111392923.1">
    <property type="nucleotide sequence ID" value="NZ_QKTX01000007.1"/>
</dbReference>
<dbReference type="InterPro" id="IPR000286">
    <property type="entry name" value="HDACs"/>
</dbReference>
<evidence type="ECO:0000256" key="2">
    <source>
        <dbReference type="ARBA" id="ARBA00022801"/>
    </source>
</evidence>
<dbReference type="Proteomes" id="UP000248917">
    <property type="component" value="Unassembled WGS sequence"/>
</dbReference>
<organism evidence="4 5">
    <name type="scientific">Algoriphagus aquaeductus</name>
    <dbReference type="NCBI Taxonomy" id="475299"/>
    <lineage>
        <taxon>Bacteria</taxon>
        <taxon>Pseudomonadati</taxon>
        <taxon>Bacteroidota</taxon>
        <taxon>Cytophagia</taxon>
        <taxon>Cytophagales</taxon>
        <taxon>Cyclobacteriaceae</taxon>
        <taxon>Algoriphagus</taxon>
    </lineage>
</organism>
<dbReference type="InterPro" id="IPR044150">
    <property type="entry name" value="HDAC_classIV"/>
</dbReference>
<name>A0A326RPK6_9BACT</name>
<dbReference type="Pfam" id="PF00850">
    <property type="entry name" value="Hist_deacetyl"/>
    <property type="match status" value="1"/>
</dbReference>
<dbReference type="PANTHER" id="PTHR10625:SF19">
    <property type="entry name" value="HISTONE DEACETYLASE 12"/>
    <property type="match status" value="1"/>
</dbReference>
<dbReference type="InterPro" id="IPR037138">
    <property type="entry name" value="His_deacetylse_dom_sf"/>
</dbReference>
<dbReference type="PRINTS" id="PR01270">
    <property type="entry name" value="HDASUPER"/>
</dbReference>
<dbReference type="PANTHER" id="PTHR10625">
    <property type="entry name" value="HISTONE DEACETYLASE HDAC1-RELATED"/>
    <property type="match status" value="1"/>
</dbReference>
<reference evidence="4 5" key="1">
    <citation type="submission" date="2018-06" db="EMBL/GenBank/DDBJ databases">
        <title>Genomic Encyclopedia of Archaeal and Bacterial Type Strains, Phase II (KMG-II): from individual species to whole genera.</title>
        <authorList>
            <person name="Goeker M."/>
        </authorList>
    </citation>
    <scope>NUCLEOTIDE SEQUENCE [LARGE SCALE GENOMIC DNA]</scope>
    <source>
        <strain evidence="4 5">T4</strain>
    </source>
</reference>
<evidence type="ECO:0000256" key="1">
    <source>
        <dbReference type="ARBA" id="ARBA00005947"/>
    </source>
</evidence>
<gene>
    <name evidence="4" type="ORF">CLV31_10761</name>
</gene>
<evidence type="ECO:0000313" key="5">
    <source>
        <dbReference type="Proteomes" id="UP000248917"/>
    </source>
</evidence>
<dbReference type="EMBL" id="QKTX01000007">
    <property type="protein sequence ID" value="PZV83109.1"/>
    <property type="molecule type" value="Genomic_DNA"/>
</dbReference>
<dbReference type="CDD" id="cd09993">
    <property type="entry name" value="HDAC_classIV"/>
    <property type="match status" value="1"/>
</dbReference>
<dbReference type="GO" id="GO:0016787">
    <property type="term" value="F:hydrolase activity"/>
    <property type="evidence" value="ECO:0007669"/>
    <property type="project" value="UniProtKB-KW"/>
</dbReference>
<keyword evidence="2" id="KW-0378">Hydrolase</keyword>
<dbReference type="AlphaFoldDB" id="A0A326RPK6"/>
<evidence type="ECO:0000313" key="4">
    <source>
        <dbReference type="EMBL" id="PZV83109.1"/>
    </source>
</evidence>
<dbReference type="InterPro" id="IPR023801">
    <property type="entry name" value="His_deacetylse_dom"/>
</dbReference>
<comment type="caution">
    <text evidence="4">The sequence shown here is derived from an EMBL/GenBank/DDBJ whole genome shotgun (WGS) entry which is preliminary data.</text>
</comment>
<feature type="domain" description="Histone deacetylase" evidence="3">
    <location>
        <begin position="18"/>
        <end position="279"/>
    </location>
</feature>
<protein>
    <submittedName>
        <fullName evidence="4">Acetoin utilization deacetylase AcuC-like enzyme</fullName>
    </submittedName>
</protein>
<dbReference type="GO" id="GO:0040029">
    <property type="term" value="P:epigenetic regulation of gene expression"/>
    <property type="evidence" value="ECO:0007669"/>
    <property type="project" value="TreeGrafter"/>
</dbReference>
<dbReference type="SUPFAM" id="SSF52768">
    <property type="entry name" value="Arginase/deacetylase"/>
    <property type="match status" value="1"/>
</dbReference>